<keyword evidence="2" id="KW-1185">Reference proteome</keyword>
<organism evidence="1 2">
    <name type="scientific">Desertifilum tharense IPPAS B-1220</name>
    <dbReference type="NCBI Taxonomy" id="1781255"/>
    <lineage>
        <taxon>Bacteria</taxon>
        <taxon>Bacillati</taxon>
        <taxon>Cyanobacteriota</taxon>
        <taxon>Cyanophyceae</taxon>
        <taxon>Desertifilales</taxon>
        <taxon>Desertifilaceae</taxon>
        <taxon>Desertifilum</taxon>
    </lineage>
</organism>
<name>A0ACD5GV44_9CYAN</name>
<reference evidence="1 2" key="1">
    <citation type="journal article" date="2016" name="Genome Announc.">
        <title>Draft Genome Sequence of the Thermotolerant Cyanobacterium Desertifilum sp. IPPAS B-1220.</title>
        <authorList>
            <person name="Mironov K.S."/>
            <person name="Sinetova M.A."/>
            <person name="Bolatkhan K."/>
            <person name="Zayadan B.K."/>
            <person name="Ustinova V.V."/>
            <person name="Kupriyanova E.V."/>
            <person name="Skrypnik A.N."/>
            <person name="Gogoleva N.E."/>
            <person name="Gogolev Y.V."/>
            <person name="Los D.A."/>
        </authorList>
    </citation>
    <scope>NUCLEOTIDE SEQUENCE [LARGE SCALE GENOMIC DNA]</scope>
    <source>
        <strain evidence="1 2">IPPAS B-1220</strain>
    </source>
</reference>
<dbReference type="Proteomes" id="UP000095472">
    <property type="component" value="Chromosome"/>
</dbReference>
<proteinExistence type="predicted"/>
<gene>
    <name evidence="1" type="ORF">BH720_036345</name>
</gene>
<protein>
    <submittedName>
        <fullName evidence="1">Uncharacterized protein</fullName>
    </submittedName>
</protein>
<evidence type="ECO:0000313" key="2">
    <source>
        <dbReference type="Proteomes" id="UP000095472"/>
    </source>
</evidence>
<accession>A0ACD5GV44</accession>
<dbReference type="EMBL" id="CP182909">
    <property type="protein sequence ID" value="XPM64339.1"/>
    <property type="molecule type" value="Genomic_DNA"/>
</dbReference>
<evidence type="ECO:0000313" key="1">
    <source>
        <dbReference type="EMBL" id="XPM64339.1"/>
    </source>
</evidence>
<sequence>MVDRSHCSRVGLDCVGGSQTTGRGISTALAVSQGVSFAKAHEPIQMYIVGFESIFSNPAVVLGVATFFVIVSQIKINVTNAYAGSLAWSNFFRASPTLTPDEWFGSSLTWRSHFC</sequence>